<dbReference type="InterPro" id="IPR005748">
    <property type="entry name" value="DNA_mismatch_repair_MutS"/>
</dbReference>
<feature type="region of interest" description="Disordered" evidence="11">
    <location>
        <begin position="1"/>
        <end position="30"/>
    </location>
</feature>
<evidence type="ECO:0000256" key="2">
    <source>
        <dbReference type="ARBA" id="ARBA00021982"/>
    </source>
</evidence>
<dbReference type="GO" id="GO:0003684">
    <property type="term" value="F:damaged DNA binding"/>
    <property type="evidence" value="ECO:0007669"/>
    <property type="project" value="UniProtKB-UniRule"/>
</dbReference>
<evidence type="ECO:0000256" key="10">
    <source>
        <dbReference type="RuleBase" id="RU003756"/>
    </source>
</evidence>
<dbReference type="GO" id="GO:0140664">
    <property type="term" value="F:ATP-dependent DNA damage sensor activity"/>
    <property type="evidence" value="ECO:0007669"/>
    <property type="project" value="InterPro"/>
</dbReference>
<evidence type="ECO:0000256" key="6">
    <source>
        <dbReference type="ARBA" id="ARBA00023125"/>
    </source>
</evidence>
<keyword evidence="5 9" id="KW-0067">ATP-binding</keyword>
<comment type="similarity">
    <text evidence="1 9 10">Belongs to the DNA mismatch repair MutS family.</text>
</comment>
<dbReference type="Gene3D" id="3.30.420.110">
    <property type="entry name" value="MutS, connector domain"/>
    <property type="match status" value="1"/>
</dbReference>
<dbReference type="PIRSF" id="PIRSF037677">
    <property type="entry name" value="DNA_mis_repair_Msh6"/>
    <property type="match status" value="1"/>
</dbReference>
<dbReference type="InterPro" id="IPR036187">
    <property type="entry name" value="DNA_mismatch_repair_MutS_sf"/>
</dbReference>
<dbReference type="Pfam" id="PF05190">
    <property type="entry name" value="MutS_IV"/>
    <property type="match status" value="1"/>
</dbReference>
<dbReference type="Pfam" id="PF01624">
    <property type="entry name" value="MutS_I"/>
    <property type="match status" value="1"/>
</dbReference>
<dbReference type="NCBIfam" id="TIGR01070">
    <property type="entry name" value="mutS1"/>
    <property type="match status" value="1"/>
</dbReference>
<dbReference type="FunFam" id="1.10.1420.10:FF:000001">
    <property type="entry name" value="DNA mismatch repair protein MutS"/>
    <property type="match status" value="1"/>
</dbReference>
<dbReference type="SUPFAM" id="SSF52540">
    <property type="entry name" value="P-loop containing nucleoside triphosphate hydrolases"/>
    <property type="match status" value="1"/>
</dbReference>
<feature type="binding site" evidence="9">
    <location>
        <begin position="656"/>
        <end position="663"/>
    </location>
    <ligand>
        <name>ATP</name>
        <dbReference type="ChEBI" id="CHEBI:30616"/>
    </ligand>
</feature>
<dbReference type="InterPro" id="IPR017261">
    <property type="entry name" value="DNA_mismatch_repair_MutS/MSH"/>
</dbReference>
<comment type="function">
    <text evidence="8 9">This protein is involved in the repair of mismatches in DNA. It is possible that it carries out the mismatch recognition step. This protein has a weak ATPase activity.</text>
</comment>
<keyword evidence="3 9" id="KW-0547">Nucleotide-binding</keyword>
<keyword evidence="4 9" id="KW-0227">DNA damage</keyword>
<dbReference type="FunFam" id="3.40.50.300:FF:001579">
    <property type="entry name" value="DNA mismatch repair protein MutS"/>
    <property type="match status" value="1"/>
</dbReference>
<dbReference type="GO" id="GO:0030983">
    <property type="term" value="F:mismatched DNA binding"/>
    <property type="evidence" value="ECO:0007669"/>
    <property type="project" value="InterPro"/>
</dbReference>
<gene>
    <name evidence="9 13" type="primary">mutS</name>
    <name evidence="13" type="ORF">ERS852394_02069</name>
</gene>
<organism evidence="13 14">
    <name type="scientific">Blautia obeum</name>
    <dbReference type="NCBI Taxonomy" id="40520"/>
    <lineage>
        <taxon>Bacteria</taxon>
        <taxon>Bacillati</taxon>
        <taxon>Bacillota</taxon>
        <taxon>Clostridia</taxon>
        <taxon>Lachnospirales</taxon>
        <taxon>Lachnospiraceae</taxon>
        <taxon>Blautia</taxon>
    </lineage>
</organism>
<evidence type="ECO:0000256" key="9">
    <source>
        <dbReference type="HAMAP-Rule" id="MF_00096"/>
    </source>
</evidence>
<dbReference type="PANTHER" id="PTHR11361:SF34">
    <property type="entry name" value="DNA MISMATCH REPAIR PROTEIN MSH1, MITOCHONDRIAL"/>
    <property type="match status" value="1"/>
</dbReference>
<dbReference type="Gene3D" id="3.40.1170.10">
    <property type="entry name" value="DNA repair protein MutS, domain I"/>
    <property type="match status" value="1"/>
</dbReference>
<dbReference type="InterPro" id="IPR007696">
    <property type="entry name" value="DNA_mismatch_repair_MutS_core"/>
</dbReference>
<name>A0A174EPP4_9FIRM</name>
<dbReference type="FunFam" id="3.40.1170.10:FF:000001">
    <property type="entry name" value="DNA mismatch repair protein MutS"/>
    <property type="match status" value="1"/>
</dbReference>
<evidence type="ECO:0000256" key="1">
    <source>
        <dbReference type="ARBA" id="ARBA00006271"/>
    </source>
</evidence>
<dbReference type="GO" id="GO:0005524">
    <property type="term" value="F:ATP binding"/>
    <property type="evidence" value="ECO:0007669"/>
    <property type="project" value="UniProtKB-UniRule"/>
</dbReference>
<evidence type="ECO:0000259" key="12">
    <source>
        <dbReference type="PROSITE" id="PS00486"/>
    </source>
</evidence>
<keyword evidence="7 9" id="KW-0234">DNA repair</keyword>
<proteinExistence type="inferred from homology"/>
<dbReference type="GO" id="GO:0006298">
    <property type="term" value="P:mismatch repair"/>
    <property type="evidence" value="ECO:0007669"/>
    <property type="project" value="UniProtKB-UniRule"/>
</dbReference>
<dbReference type="InterPro" id="IPR036678">
    <property type="entry name" value="MutS_con_dom_sf"/>
</dbReference>
<dbReference type="Pfam" id="PF05188">
    <property type="entry name" value="MutS_II"/>
    <property type="match status" value="1"/>
</dbReference>
<dbReference type="Gene3D" id="1.10.1420.10">
    <property type="match status" value="2"/>
</dbReference>
<dbReference type="Pfam" id="PF00488">
    <property type="entry name" value="MutS_V"/>
    <property type="match status" value="1"/>
</dbReference>
<dbReference type="InterPro" id="IPR007695">
    <property type="entry name" value="DNA_mismatch_repair_MutS-lik_N"/>
</dbReference>
<feature type="domain" description="DNA mismatch repair proteins mutS family" evidence="12">
    <location>
        <begin position="730"/>
        <end position="746"/>
    </location>
</feature>
<dbReference type="GO" id="GO:0005829">
    <property type="term" value="C:cytosol"/>
    <property type="evidence" value="ECO:0007669"/>
    <property type="project" value="TreeGrafter"/>
</dbReference>
<reference evidence="13 14" key="1">
    <citation type="submission" date="2015-09" db="EMBL/GenBank/DDBJ databases">
        <authorList>
            <consortium name="Pathogen Informatics"/>
        </authorList>
    </citation>
    <scope>NUCLEOTIDE SEQUENCE [LARGE SCALE GENOMIC DNA]</scope>
    <source>
        <strain evidence="13 14">2789STDY5608837</strain>
    </source>
</reference>
<dbReference type="Proteomes" id="UP000095409">
    <property type="component" value="Unassembled WGS sequence"/>
</dbReference>
<dbReference type="InterPro" id="IPR000432">
    <property type="entry name" value="DNA_mismatch_repair_MutS_C"/>
</dbReference>
<dbReference type="InterPro" id="IPR045076">
    <property type="entry name" value="MutS"/>
</dbReference>
<evidence type="ECO:0000256" key="4">
    <source>
        <dbReference type="ARBA" id="ARBA00022763"/>
    </source>
</evidence>
<dbReference type="Pfam" id="PF05192">
    <property type="entry name" value="MutS_III"/>
    <property type="match status" value="1"/>
</dbReference>
<feature type="compositionally biased region" description="Basic and acidic residues" evidence="11">
    <location>
        <begin position="1"/>
        <end position="24"/>
    </location>
</feature>
<dbReference type="InterPro" id="IPR007860">
    <property type="entry name" value="DNA_mmatch_repair_MutS_con_dom"/>
</dbReference>
<evidence type="ECO:0000256" key="8">
    <source>
        <dbReference type="ARBA" id="ARBA00024647"/>
    </source>
</evidence>
<dbReference type="AlphaFoldDB" id="A0A174EPP4"/>
<dbReference type="InterPro" id="IPR007861">
    <property type="entry name" value="DNA_mismatch_repair_MutS_clamp"/>
</dbReference>
<accession>A0A174EPP4</accession>
<dbReference type="CDD" id="cd03284">
    <property type="entry name" value="ABC_MutS1"/>
    <property type="match status" value="1"/>
</dbReference>
<dbReference type="NCBIfam" id="NF003810">
    <property type="entry name" value="PRK05399.1"/>
    <property type="match status" value="1"/>
</dbReference>
<dbReference type="HAMAP" id="MF_00096">
    <property type="entry name" value="MutS"/>
    <property type="match status" value="1"/>
</dbReference>
<dbReference type="SMART" id="SM00533">
    <property type="entry name" value="MUTSd"/>
    <property type="match status" value="1"/>
</dbReference>
<dbReference type="SUPFAM" id="SSF55271">
    <property type="entry name" value="DNA repair protein MutS, domain I"/>
    <property type="match status" value="1"/>
</dbReference>
<evidence type="ECO:0000256" key="3">
    <source>
        <dbReference type="ARBA" id="ARBA00022741"/>
    </source>
</evidence>
<protein>
    <recommendedName>
        <fullName evidence="2 9">DNA mismatch repair protein MutS</fullName>
    </recommendedName>
</protein>
<dbReference type="PROSITE" id="PS00486">
    <property type="entry name" value="DNA_MISMATCH_REPAIR_2"/>
    <property type="match status" value="1"/>
</dbReference>
<dbReference type="InterPro" id="IPR027417">
    <property type="entry name" value="P-loop_NTPase"/>
</dbReference>
<dbReference type="PANTHER" id="PTHR11361">
    <property type="entry name" value="DNA MISMATCH REPAIR PROTEIN MUTS FAMILY MEMBER"/>
    <property type="match status" value="1"/>
</dbReference>
<evidence type="ECO:0000256" key="7">
    <source>
        <dbReference type="ARBA" id="ARBA00023204"/>
    </source>
</evidence>
<evidence type="ECO:0000256" key="11">
    <source>
        <dbReference type="SAM" id="MobiDB-lite"/>
    </source>
</evidence>
<evidence type="ECO:0000313" key="13">
    <source>
        <dbReference type="EMBL" id="CUO37940.1"/>
    </source>
</evidence>
<dbReference type="SMART" id="SM00534">
    <property type="entry name" value="MUTSac"/>
    <property type="match status" value="1"/>
</dbReference>
<dbReference type="InterPro" id="IPR016151">
    <property type="entry name" value="DNA_mismatch_repair_MutS_N"/>
</dbReference>
<evidence type="ECO:0000256" key="5">
    <source>
        <dbReference type="ARBA" id="ARBA00022840"/>
    </source>
</evidence>
<dbReference type="SUPFAM" id="SSF53150">
    <property type="entry name" value="DNA repair protein MutS, domain II"/>
    <property type="match status" value="1"/>
</dbReference>
<dbReference type="EMBL" id="CYZD01000009">
    <property type="protein sequence ID" value="CUO37940.1"/>
    <property type="molecule type" value="Genomic_DNA"/>
</dbReference>
<sequence length="914" mass="103788">MEKTRNTEEEKKMGQKWVKEEHKASTSRVNTGFPVNTGKLSPMMREYCKTKENYKDCILFYRLGDFYEMFFDDAILVSKELELTLTGKDCGLEERAPMCGIPFHAAETYIKRLIEKGHKVAICEQVEDPKKAKGLVKREVIRVVTPGTTLDATSLDESRNNYLMSIVSLEDHFGCAIADITTGDCFLTEVDKPQKLLDEINKFVPAEIICNDAFFMSGVDTEDLKDRLRICIFPLDNWYFDDSLCQRTLKEHFHVNTLEGLGLQDYDSGVIAAGALFQYLNETQKTALSHMATIHPYTADKFMLIDSSSRRNLELVETLREKQKRGSLLWVLDKTKTAMGARTLRGYVEQPLIDAEEINCRLEAVEELTQKPMLRDEIREYLNPIYDLERLISRISYQSANPRDMVAFASSLEMIPYIRQILQEFEAPILKQIFEDMDPLEDVTDLIKRAITDEPPLAQKDGGIIREGYNADVDKYRRSRTDGKKWLAELEAREKERTGIKTLKIKYSRVFGYALEVTNSFKDQVPDNYVRKQTLTNAERYITQELKDLEDLILGAEDRLYALEYELFADVRDKVGKEVVRIQKTAKAIAALDVFASLALVAERNNFVRPKINENGVLDIKNGRHPVVEQMIENDMFIANDTYLDNQKKRVSIITGPNMAGKSTYMRQTALIVLMAQIGSFVPAEKANIGIVDRIFTRVGASDDLASGQSTFMVEMTEVANILRNATSRSLLILDEIGRGTSTFDGLAIAWSVIEHISNTKLCGAKTLFATHYHELTELEGKIPGVNNYCIAVKEKGDDIVFLRKIVKGGADKSYGIQVAKLAGVPDSVINRAKELVEELSDADITAAVKDLTAPKKKQKIVYDQVDMAQMSLFDTVQDNDIVDEIRDLDMTHLTPMEAMNILYNLQNKIKNRW</sequence>
<dbReference type="SUPFAM" id="SSF48334">
    <property type="entry name" value="DNA repair protein MutS, domain III"/>
    <property type="match status" value="1"/>
</dbReference>
<dbReference type="Gene3D" id="3.40.50.300">
    <property type="entry name" value="P-loop containing nucleotide triphosphate hydrolases"/>
    <property type="match status" value="1"/>
</dbReference>
<keyword evidence="6 9" id="KW-0238">DNA-binding</keyword>
<evidence type="ECO:0000313" key="14">
    <source>
        <dbReference type="Proteomes" id="UP000095409"/>
    </source>
</evidence>